<feature type="compositionally biased region" description="Low complexity" evidence="1">
    <location>
        <begin position="39"/>
        <end position="50"/>
    </location>
</feature>
<feature type="non-terminal residue" evidence="2">
    <location>
        <position position="327"/>
    </location>
</feature>
<accession>A0A7K5PS50</accession>
<feature type="compositionally biased region" description="Pro residues" evidence="1">
    <location>
        <begin position="308"/>
        <end position="318"/>
    </location>
</feature>
<feature type="region of interest" description="Disordered" evidence="1">
    <location>
        <begin position="1"/>
        <end position="86"/>
    </location>
</feature>
<evidence type="ECO:0000313" key="3">
    <source>
        <dbReference type="Proteomes" id="UP000532437"/>
    </source>
</evidence>
<comment type="caution">
    <text evidence="2">The sequence shown here is derived from an EMBL/GenBank/DDBJ whole genome shotgun (WGS) entry which is preliminary data.</text>
</comment>
<name>A0A7K5PS50_9CORV</name>
<evidence type="ECO:0000313" key="2">
    <source>
        <dbReference type="EMBL" id="NWT57907.1"/>
    </source>
</evidence>
<feature type="compositionally biased region" description="Basic and acidic residues" evidence="1">
    <location>
        <begin position="128"/>
        <end position="138"/>
    </location>
</feature>
<protein>
    <submittedName>
        <fullName evidence="2">BARH1 protein</fullName>
    </submittedName>
</protein>
<feature type="region of interest" description="Disordered" evidence="1">
    <location>
        <begin position="301"/>
        <end position="327"/>
    </location>
</feature>
<sequence length="327" mass="34600">MEGSTGFGIDSILSHRAGSPAVPKGEPLVGDGRSPLELSPRSEGSSGCPSPRSPGRECLEAAVPRPGLDAHLQPGQVSAPSQSRTVTSSFLIRDILADCKPLAACAPYSSTNGPHGGQEPAGRIPTKPGEDFREKMEKNTSSSSSDSEYKGKRGSPRWAVQGGPEPQPAAARGGSRGLRSAFPSISLCALEKGGLLRAPGGQRLLRGGERQDQHRNIPLQKMRARSFGSWTKWKRQTAVGLELLAEAGNYSALQRMFPSPYFYPQSLVSNLDPGAALYLYRGPSAPPPALQRPLVPRILIHGLQGGSEPPPPLPPLPGVLPRAAQPR</sequence>
<feature type="non-terminal residue" evidence="2">
    <location>
        <position position="1"/>
    </location>
</feature>
<feature type="compositionally biased region" description="Polar residues" evidence="1">
    <location>
        <begin position="75"/>
        <end position="86"/>
    </location>
</feature>
<feature type="region of interest" description="Disordered" evidence="1">
    <location>
        <begin position="107"/>
        <end position="176"/>
    </location>
</feature>
<reference evidence="2 3" key="1">
    <citation type="submission" date="2019-09" db="EMBL/GenBank/DDBJ databases">
        <title>Bird 10,000 Genomes (B10K) Project - Family phase.</title>
        <authorList>
            <person name="Zhang G."/>
        </authorList>
    </citation>
    <scope>NUCLEOTIDE SEQUENCE [LARGE SCALE GENOMIC DNA]</scope>
    <source>
        <strain evidence="2">B10K-DU-002-60</strain>
        <tissue evidence="2">Muscle</tissue>
    </source>
</reference>
<dbReference type="Proteomes" id="UP000532437">
    <property type="component" value="Unassembled WGS sequence"/>
</dbReference>
<dbReference type="EMBL" id="VZRG01001917">
    <property type="protein sequence ID" value="NWT57907.1"/>
    <property type="molecule type" value="Genomic_DNA"/>
</dbReference>
<evidence type="ECO:0000256" key="1">
    <source>
        <dbReference type="SAM" id="MobiDB-lite"/>
    </source>
</evidence>
<organism evidence="2 3">
    <name type="scientific">Erythrocercus mccallii</name>
    <dbReference type="NCBI Taxonomy" id="107208"/>
    <lineage>
        <taxon>Eukaryota</taxon>
        <taxon>Metazoa</taxon>
        <taxon>Chordata</taxon>
        <taxon>Craniata</taxon>
        <taxon>Vertebrata</taxon>
        <taxon>Euteleostomi</taxon>
        <taxon>Archelosauria</taxon>
        <taxon>Archosauria</taxon>
        <taxon>Dinosauria</taxon>
        <taxon>Saurischia</taxon>
        <taxon>Theropoda</taxon>
        <taxon>Coelurosauria</taxon>
        <taxon>Aves</taxon>
        <taxon>Neognathae</taxon>
        <taxon>Neoaves</taxon>
        <taxon>Telluraves</taxon>
        <taxon>Australaves</taxon>
        <taxon>Passeriformes</taxon>
        <taxon>Corvoidea</taxon>
        <taxon>Dicruridae</taxon>
        <taxon>Erythrocercus</taxon>
    </lineage>
</organism>
<gene>
    <name evidence="2" type="primary">Barhl1</name>
    <name evidence="2" type="ORF">ERYMCC_R14878</name>
</gene>
<keyword evidence="3" id="KW-1185">Reference proteome</keyword>
<dbReference type="AlphaFoldDB" id="A0A7K5PS50"/>
<proteinExistence type="predicted"/>